<dbReference type="Pfam" id="PF13392">
    <property type="entry name" value="HNH_3"/>
    <property type="match status" value="1"/>
</dbReference>
<keyword evidence="2" id="KW-0540">Nuclease</keyword>
<organism evidence="2 3">
    <name type="scientific">Synechococcus phage ACG-2014f_Syn7803C7</name>
    <dbReference type="NCBI Taxonomy" id="2790345"/>
    <lineage>
        <taxon>Viruses</taxon>
        <taxon>Duplodnaviria</taxon>
        <taxon>Heunggongvirae</taxon>
        <taxon>Uroviricota</taxon>
        <taxon>Caudoviricetes</taxon>
        <taxon>Pantevenvirales</taxon>
        <taxon>Kyanoviridae</taxon>
        <taxon>Atlauavirus</taxon>
        <taxon>Atlauavirus acg2014f</taxon>
    </lineage>
</organism>
<protein>
    <submittedName>
        <fullName evidence="2">Endonuclease</fullName>
    </submittedName>
</protein>
<accession>A0A0E3F117</accession>
<keyword evidence="3" id="KW-1185">Reference proteome</keyword>
<dbReference type="Gene3D" id="1.10.10.10">
    <property type="entry name" value="Winged helix-like DNA-binding domain superfamily/Winged helix DNA-binding domain"/>
    <property type="match status" value="1"/>
</dbReference>
<name>A0A0E3F117_9CAUD</name>
<dbReference type="SUPFAM" id="SSF54060">
    <property type="entry name" value="His-Me finger endonucleases"/>
    <property type="match status" value="1"/>
</dbReference>
<keyword evidence="2" id="KW-0378">Hydrolase</keyword>
<evidence type="ECO:0000259" key="1">
    <source>
        <dbReference type="Pfam" id="PF13392"/>
    </source>
</evidence>
<dbReference type="GO" id="GO:0004519">
    <property type="term" value="F:endonuclease activity"/>
    <property type="evidence" value="ECO:0007669"/>
    <property type="project" value="UniProtKB-KW"/>
</dbReference>
<dbReference type="Gene3D" id="3.90.75.20">
    <property type="match status" value="1"/>
</dbReference>
<dbReference type="EMBL" id="KJ019052">
    <property type="protein sequence ID" value="AIX20177.1"/>
    <property type="molecule type" value="Genomic_DNA"/>
</dbReference>
<feature type="domain" description="HNH nuclease" evidence="1">
    <location>
        <begin position="61"/>
        <end position="85"/>
    </location>
</feature>
<reference evidence="2 3" key="1">
    <citation type="submission" date="2013-12" db="EMBL/GenBank/DDBJ databases">
        <title>Ecological redundancy of diverse viral populations within a natural community.</title>
        <authorList>
            <person name="Gregory A.C."/>
            <person name="LaButti K."/>
            <person name="Copeland A."/>
            <person name="Woyke T."/>
            <person name="Sullivan M.B."/>
        </authorList>
    </citation>
    <scope>NUCLEOTIDE SEQUENCE [LARGE SCALE GENOMIC DNA]</scope>
    <source>
        <strain evidence="2">Syn7803C7</strain>
    </source>
</reference>
<gene>
    <name evidence="2" type="ORF">Syn7803C7_286</name>
</gene>
<evidence type="ECO:0000313" key="3">
    <source>
        <dbReference type="Proteomes" id="UP000185323"/>
    </source>
</evidence>
<sequence length="155" mass="18332">MYSVYPDGRVLREDGKEMKHYTNQYGYKFASLKCEDGKFRTFYIHRMVGEEWLTNPSNLPIIMHIDDDPSNNHWTNLQWGTQKDNIRDMMKKGRRGKPVVVKHYKLLSPEGKVYEVTNMKEFCKGKNLSSSSMTGMYRGYQGRTQHKGWTRYTET</sequence>
<evidence type="ECO:0000313" key="2">
    <source>
        <dbReference type="EMBL" id="AIX20177.1"/>
    </source>
</evidence>
<proteinExistence type="predicted"/>
<keyword evidence="2" id="KW-0255">Endonuclease</keyword>
<dbReference type="InterPro" id="IPR036388">
    <property type="entry name" value="WH-like_DNA-bd_sf"/>
</dbReference>
<dbReference type="InterPro" id="IPR003615">
    <property type="entry name" value="HNH_nuc"/>
</dbReference>
<dbReference type="Proteomes" id="UP000185323">
    <property type="component" value="Segment"/>
</dbReference>
<dbReference type="InterPro" id="IPR044925">
    <property type="entry name" value="His-Me_finger_sf"/>
</dbReference>